<comment type="similarity">
    <text evidence="5">In the C-terminal section; belongs to the HTP reductase family.</text>
</comment>
<dbReference type="Pfam" id="PF00383">
    <property type="entry name" value="dCMP_cyt_deam_1"/>
    <property type="match status" value="1"/>
</dbReference>
<evidence type="ECO:0000259" key="15">
    <source>
        <dbReference type="PROSITE" id="PS51747"/>
    </source>
</evidence>
<dbReference type="InterPro" id="IPR016193">
    <property type="entry name" value="Cytidine_deaminase-like"/>
</dbReference>
<dbReference type="Gene3D" id="3.40.430.10">
    <property type="entry name" value="Dihydrofolate Reductase, subunit A"/>
    <property type="match status" value="1"/>
</dbReference>
<dbReference type="UniPathway" id="UPA00275">
    <property type="reaction ID" value="UER00401"/>
</dbReference>
<dbReference type="Proteomes" id="UP000233491">
    <property type="component" value="Unassembled WGS sequence"/>
</dbReference>
<evidence type="ECO:0000256" key="7">
    <source>
        <dbReference type="ARBA" id="ARBA00013173"/>
    </source>
</evidence>
<evidence type="ECO:0000256" key="9">
    <source>
        <dbReference type="ARBA" id="ARBA00022619"/>
    </source>
</evidence>
<dbReference type="InterPro" id="IPR024072">
    <property type="entry name" value="DHFR-like_dom_sf"/>
</dbReference>
<dbReference type="EMBL" id="PJNW01000002">
    <property type="protein sequence ID" value="PKR91012.1"/>
    <property type="molecule type" value="Genomic_DNA"/>
</dbReference>
<comment type="pathway">
    <text evidence="2">Cofactor biosynthesis; riboflavin biosynthesis; 5-amino-6-(D-ribitylamino)uracil from GTP: step 2/4.</text>
</comment>
<comment type="similarity">
    <text evidence="4">In the N-terminal section; belongs to the cytidine and deoxycytidylate deaminase family.</text>
</comment>
<organism evidence="16 17">
    <name type="scientific">Pleomorphomonas diazotrophica</name>
    <dbReference type="NCBI Taxonomy" id="1166257"/>
    <lineage>
        <taxon>Bacteria</taxon>
        <taxon>Pseudomonadati</taxon>
        <taxon>Pseudomonadota</taxon>
        <taxon>Alphaproteobacteria</taxon>
        <taxon>Hyphomicrobiales</taxon>
        <taxon>Pleomorphomonadaceae</taxon>
        <taxon>Pleomorphomonas</taxon>
    </lineage>
</organism>
<evidence type="ECO:0000313" key="16">
    <source>
        <dbReference type="EMBL" id="PKR91012.1"/>
    </source>
</evidence>
<dbReference type="Gene3D" id="3.40.140.10">
    <property type="entry name" value="Cytidine Deaminase, domain 2"/>
    <property type="match status" value="1"/>
</dbReference>
<dbReference type="PROSITE" id="PS00903">
    <property type="entry name" value="CYT_DCMP_DEAMINASES_1"/>
    <property type="match status" value="1"/>
</dbReference>
<keyword evidence="17" id="KW-1185">Reference proteome</keyword>
<evidence type="ECO:0000256" key="5">
    <source>
        <dbReference type="ARBA" id="ARBA00007417"/>
    </source>
</evidence>
<evidence type="ECO:0000256" key="14">
    <source>
        <dbReference type="ARBA" id="ARBA00023268"/>
    </source>
</evidence>
<evidence type="ECO:0000256" key="11">
    <source>
        <dbReference type="ARBA" id="ARBA00022833"/>
    </source>
</evidence>
<evidence type="ECO:0000256" key="10">
    <source>
        <dbReference type="ARBA" id="ARBA00022723"/>
    </source>
</evidence>
<feature type="domain" description="CMP/dCMP-type deaminase" evidence="15">
    <location>
        <begin position="42"/>
        <end position="157"/>
    </location>
</feature>
<dbReference type="GO" id="GO:0008835">
    <property type="term" value="F:diaminohydroxyphosphoribosylaminopyrimidine deaminase activity"/>
    <property type="evidence" value="ECO:0007669"/>
    <property type="project" value="UniProtKB-EC"/>
</dbReference>
<sequence length="429" mass="45009">MCVLPPSIAISARPRTSRACWASSTPTASEAAMTVARGQPTELDRRFMAAAIALGWRNAGVARPHPSVGAILVRKGADGFEVIARAVSAPGGRPHAEALVLAAAGSRARGATLYVTLEPCLNGGPAPSCVTALVNAGVAHVVVGIEDPDPRYSGRSLAILERNGIRVTSGVRAGEAALLHAGHIARSRLDRPHVHLRLMLSADGCVERTGEGTRPVASAAARAHGFGLRLMHDAVMVGSGTIVADDPRLTARLPGCEPRSPVRVIVDAEARTPINANVVALARTSPTWIFVAPDAPEERVKALFQRGVLVLTAERDASGRLDLADVLFQMGGLGIGSVLAEGGARLARSLLEAGMVDEATVIVSEEATGGEVPDLPLTELTDAKAFRIVSSRSFGEDRLLHLARIDGRTSIHDIRLPVRPIRRPIAEPL</sequence>
<dbReference type="PANTHER" id="PTHR38011:SF7">
    <property type="entry name" value="2,5-DIAMINO-6-RIBOSYLAMINO-4(3H)-PYRIMIDINONE 5'-PHOSPHATE REDUCTASE"/>
    <property type="match status" value="1"/>
</dbReference>
<keyword evidence="9" id="KW-0686">Riboflavin biosynthesis</keyword>
<keyword evidence="14" id="KW-0511">Multifunctional enzyme</keyword>
<comment type="function">
    <text evidence="1">Converts 2,5-diamino-6-(ribosylamino)-4(3h)-pyrimidinone 5'-phosphate into 5-amino-6-(ribosylamino)-2,4(1h,3h)-pyrimidinedione 5'-phosphate.</text>
</comment>
<dbReference type="EC" id="3.5.4.26" evidence="6"/>
<proteinExistence type="inferred from homology"/>
<evidence type="ECO:0000256" key="2">
    <source>
        <dbReference type="ARBA" id="ARBA00004882"/>
    </source>
</evidence>
<keyword evidence="12" id="KW-0521">NADP</keyword>
<comment type="caution">
    <text evidence="16">The sequence shown here is derived from an EMBL/GenBank/DDBJ whole genome shotgun (WGS) entry which is preliminary data.</text>
</comment>
<dbReference type="InterPro" id="IPR050765">
    <property type="entry name" value="Riboflavin_Biosynth_HTPR"/>
</dbReference>
<keyword evidence="13" id="KW-0560">Oxidoreductase</keyword>
<dbReference type="EC" id="1.1.1.193" evidence="7"/>
<evidence type="ECO:0000256" key="6">
    <source>
        <dbReference type="ARBA" id="ARBA00012766"/>
    </source>
</evidence>
<dbReference type="GO" id="GO:0008270">
    <property type="term" value="F:zinc ion binding"/>
    <property type="evidence" value="ECO:0007669"/>
    <property type="project" value="InterPro"/>
</dbReference>
<evidence type="ECO:0000256" key="12">
    <source>
        <dbReference type="ARBA" id="ARBA00022857"/>
    </source>
</evidence>
<evidence type="ECO:0000256" key="8">
    <source>
        <dbReference type="ARBA" id="ARBA00019930"/>
    </source>
</evidence>
<dbReference type="InterPro" id="IPR002734">
    <property type="entry name" value="RibDG_C"/>
</dbReference>
<evidence type="ECO:0000256" key="13">
    <source>
        <dbReference type="ARBA" id="ARBA00023002"/>
    </source>
</evidence>
<evidence type="ECO:0000256" key="4">
    <source>
        <dbReference type="ARBA" id="ARBA00005259"/>
    </source>
</evidence>
<dbReference type="PANTHER" id="PTHR38011">
    <property type="entry name" value="DIHYDROFOLATE REDUCTASE FAMILY PROTEIN (AFU_ORTHOLOGUE AFUA_8G06820)"/>
    <property type="match status" value="1"/>
</dbReference>
<evidence type="ECO:0000256" key="3">
    <source>
        <dbReference type="ARBA" id="ARBA00004910"/>
    </source>
</evidence>
<dbReference type="InterPro" id="IPR004794">
    <property type="entry name" value="Eubact_RibD"/>
</dbReference>
<evidence type="ECO:0000256" key="1">
    <source>
        <dbReference type="ARBA" id="ARBA00002151"/>
    </source>
</evidence>
<reference evidence="16 17" key="1">
    <citation type="submission" date="2017-12" db="EMBL/GenBank/DDBJ databases">
        <title>Anaerobic carbon monoxide metabolism by Pleomorphomonas carboxyditropha sp. nov., a new mesophilic hydrogenogenic carboxidotroph.</title>
        <authorList>
            <person name="Esquivel-Elizondo S."/>
            <person name="Krajmalnik-Brown R."/>
        </authorList>
    </citation>
    <scope>NUCLEOTIDE SEQUENCE [LARGE SCALE GENOMIC DNA]</scope>
    <source>
        <strain evidence="16 17">R5-392</strain>
    </source>
</reference>
<dbReference type="InterPro" id="IPR016192">
    <property type="entry name" value="APOBEC/CMP_deaminase_Zn-bd"/>
</dbReference>
<dbReference type="GO" id="GO:0009231">
    <property type="term" value="P:riboflavin biosynthetic process"/>
    <property type="evidence" value="ECO:0007669"/>
    <property type="project" value="UniProtKB-UniPathway"/>
</dbReference>
<dbReference type="SUPFAM" id="SSF53597">
    <property type="entry name" value="Dihydrofolate reductase-like"/>
    <property type="match status" value="1"/>
</dbReference>
<keyword evidence="10" id="KW-0479">Metal-binding</keyword>
<gene>
    <name evidence="16" type="primary">ribD</name>
    <name evidence="16" type="ORF">CXZ10_06635</name>
</gene>
<keyword evidence="11" id="KW-0862">Zinc</keyword>
<dbReference type="AlphaFoldDB" id="A0A2N3M2C9"/>
<dbReference type="Pfam" id="PF01872">
    <property type="entry name" value="RibD_C"/>
    <property type="match status" value="1"/>
</dbReference>
<comment type="pathway">
    <text evidence="3">Cofactor biosynthesis; riboflavin biosynthesis; 5-amino-6-(D-ribitylamino)uracil from GTP: step 3/4.</text>
</comment>
<dbReference type="InterPro" id="IPR002125">
    <property type="entry name" value="CMP_dCMP_dom"/>
</dbReference>
<evidence type="ECO:0000313" key="17">
    <source>
        <dbReference type="Proteomes" id="UP000233491"/>
    </source>
</evidence>
<name>A0A2N3M2C9_9HYPH</name>
<dbReference type="NCBIfam" id="TIGR00326">
    <property type="entry name" value="eubact_ribD"/>
    <property type="match status" value="1"/>
</dbReference>
<dbReference type="PROSITE" id="PS51747">
    <property type="entry name" value="CYT_DCMP_DEAMINASES_2"/>
    <property type="match status" value="1"/>
</dbReference>
<dbReference type="OrthoDB" id="9800865at2"/>
<dbReference type="SUPFAM" id="SSF53927">
    <property type="entry name" value="Cytidine deaminase-like"/>
    <property type="match status" value="1"/>
</dbReference>
<accession>A0A2N3M2C9</accession>
<protein>
    <recommendedName>
        <fullName evidence="8">Riboflavin biosynthesis protein RibD</fullName>
        <ecNumber evidence="7">1.1.1.193</ecNumber>
        <ecNumber evidence="6">3.5.4.26</ecNumber>
    </recommendedName>
</protein>
<dbReference type="GO" id="GO:0008703">
    <property type="term" value="F:5-amino-6-(5-phosphoribosylamino)uracil reductase activity"/>
    <property type="evidence" value="ECO:0007669"/>
    <property type="project" value="UniProtKB-EC"/>
</dbReference>